<dbReference type="AlphaFoldDB" id="A0A225X050"/>
<protein>
    <submittedName>
        <fullName evidence="1">Uncharacterized protein</fullName>
    </submittedName>
</protein>
<evidence type="ECO:0000313" key="1">
    <source>
        <dbReference type="EMBL" id="OWZ23052.1"/>
    </source>
</evidence>
<reference evidence="2" key="1">
    <citation type="submission" date="2017-03" db="EMBL/GenBank/DDBJ databases">
        <title>Phytopthora megakarya and P. palmivora, two closely related causual agents of cacao black pod achieved similar genome size and gene model numbers by different mechanisms.</title>
        <authorList>
            <person name="Ali S."/>
            <person name="Shao J."/>
            <person name="Larry D.J."/>
            <person name="Kronmiller B."/>
            <person name="Shen D."/>
            <person name="Strem M.D."/>
            <person name="Melnick R.L."/>
            <person name="Guiltinan M.J."/>
            <person name="Tyler B.M."/>
            <person name="Meinhardt L.W."/>
            <person name="Bailey B.A."/>
        </authorList>
    </citation>
    <scope>NUCLEOTIDE SEQUENCE [LARGE SCALE GENOMIC DNA]</scope>
    <source>
        <strain evidence="2">zdho120</strain>
    </source>
</reference>
<keyword evidence="2" id="KW-1185">Reference proteome</keyword>
<sequence length="169" mass="19370">MKLFNSLLVLIVAVLVAYVYSTTFTFQINHSVSVFFFHGVTGNATNGRNIKANLTAEADWRGKVQRDLSALAADQQLQTKFSLMNMVRPPVKNYFVENNQYLPMTEAVEYQQDTYGLRSLDERGALHRTIVPGVSHILYWLADGMWLDAPDKVCEWFPLWDEFVYPALQ</sequence>
<dbReference type="Proteomes" id="UP000198211">
    <property type="component" value="Unassembled WGS sequence"/>
</dbReference>
<proteinExistence type="predicted"/>
<dbReference type="OrthoDB" id="155976at2759"/>
<organism evidence="1 2">
    <name type="scientific">Phytophthora megakarya</name>
    <dbReference type="NCBI Taxonomy" id="4795"/>
    <lineage>
        <taxon>Eukaryota</taxon>
        <taxon>Sar</taxon>
        <taxon>Stramenopiles</taxon>
        <taxon>Oomycota</taxon>
        <taxon>Peronosporomycetes</taxon>
        <taxon>Peronosporales</taxon>
        <taxon>Peronosporaceae</taxon>
        <taxon>Phytophthora</taxon>
    </lineage>
</organism>
<comment type="caution">
    <text evidence="1">The sequence shown here is derived from an EMBL/GenBank/DDBJ whole genome shotgun (WGS) entry which is preliminary data.</text>
</comment>
<dbReference type="Pfam" id="PF02089">
    <property type="entry name" value="Palm_thioest"/>
    <property type="match status" value="1"/>
</dbReference>
<dbReference type="Gene3D" id="3.40.50.1820">
    <property type="entry name" value="alpha/beta hydrolase"/>
    <property type="match status" value="1"/>
</dbReference>
<dbReference type="EMBL" id="NBNE01000089">
    <property type="protein sequence ID" value="OWZ23052.1"/>
    <property type="molecule type" value="Genomic_DNA"/>
</dbReference>
<name>A0A225X050_9STRA</name>
<dbReference type="InterPro" id="IPR029058">
    <property type="entry name" value="AB_hydrolase_fold"/>
</dbReference>
<gene>
    <name evidence="1" type="ORF">PHMEG_0002134</name>
</gene>
<accession>A0A225X050</accession>
<evidence type="ECO:0000313" key="2">
    <source>
        <dbReference type="Proteomes" id="UP000198211"/>
    </source>
</evidence>